<dbReference type="OrthoDB" id="9781059at2"/>
<keyword evidence="1" id="KW-1133">Transmembrane helix</keyword>
<evidence type="ECO:0000313" key="4">
    <source>
        <dbReference type="Proteomes" id="UP000305267"/>
    </source>
</evidence>
<feature type="domain" description="MHYT" evidence="2">
    <location>
        <begin position="12"/>
        <end position="203"/>
    </location>
</feature>
<name>A0A5C4LDT0_9HYPH</name>
<dbReference type="EMBL" id="VDDA01000011">
    <property type="protein sequence ID" value="TNC10696.1"/>
    <property type="molecule type" value="Genomic_DNA"/>
</dbReference>
<dbReference type="PANTHER" id="PTHR35152:SF1">
    <property type="entry name" value="DOMAIN SIGNALLING PROTEIN, PUTATIVE (AFU_ORTHOLOGUE AFUA_5G11310)-RELATED"/>
    <property type="match status" value="1"/>
</dbReference>
<keyword evidence="1" id="KW-0812">Transmembrane</keyword>
<feature type="transmembrane region" description="Helical" evidence="1">
    <location>
        <begin position="82"/>
        <end position="102"/>
    </location>
</feature>
<comment type="caution">
    <text evidence="3">The sequence shown here is derived from an EMBL/GenBank/DDBJ whole genome shotgun (WGS) entry which is preliminary data.</text>
</comment>
<dbReference type="Proteomes" id="UP000305267">
    <property type="component" value="Unassembled WGS sequence"/>
</dbReference>
<dbReference type="PANTHER" id="PTHR35152">
    <property type="entry name" value="DOMAIN SIGNALLING PROTEIN, PUTATIVE (AFU_ORTHOLOGUE AFUA_5G11310)-RELATED"/>
    <property type="match status" value="1"/>
</dbReference>
<feature type="transmembrane region" description="Helical" evidence="1">
    <location>
        <begin position="114"/>
        <end position="134"/>
    </location>
</feature>
<accession>A0A5C4LDT0</accession>
<reference evidence="3 4" key="1">
    <citation type="submission" date="2019-06" db="EMBL/GenBank/DDBJ databases">
        <title>Genome of Methylobacterium sp. 17Sr1-39.</title>
        <authorList>
            <person name="Seo T."/>
        </authorList>
    </citation>
    <scope>NUCLEOTIDE SEQUENCE [LARGE SCALE GENOMIC DNA]</scope>
    <source>
        <strain evidence="3 4">17Sr1-39</strain>
    </source>
</reference>
<feature type="transmembrane region" description="Helical" evidence="1">
    <location>
        <begin position="210"/>
        <end position="232"/>
    </location>
</feature>
<keyword evidence="4" id="KW-1185">Reference proteome</keyword>
<feature type="transmembrane region" description="Helical" evidence="1">
    <location>
        <begin position="140"/>
        <end position="163"/>
    </location>
</feature>
<proteinExistence type="predicted"/>
<evidence type="ECO:0000313" key="3">
    <source>
        <dbReference type="EMBL" id="TNC10696.1"/>
    </source>
</evidence>
<feature type="transmembrane region" description="Helical" evidence="1">
    <location>
        <begin position="14"/>
        <end position="35"/>
    </location>
</feature>
<dbReference type="AlphaFoldDB" id="A0A5C4LDT0"/>
<sequence length="300" mass="31622">MQTSLVSLFDGQSAGFLLAAIVLCYLSAWLLMHFVQQAESAAKGEKPWWLLGTAAISGTGVWTTHFVAMLGYRTDLLLSYDAARTLNSAFVAIVAVGGPLAVSARCARTWTCAAAGALSGFGIGAMHLIGMAALKDCTQAHSLALDIIACLIGAACMSLARIAARSSYKLATTVSLIVAAVCGTHFVSIAGTELIGTASDQIIPIMQLQLGILAATGAATLLFGTLLALVVASRLEGQEAIHARLLATTLQNMSNGILKVSKEEIVEIYNEKLCTMLLLPPRWNGAWHDFIVLLANDRQC</sequence>
<organism evidence="3 4">
    <name type="scientific">Methylobacterium terricola</name>
    <dbReference type="NCBI Taxonomy" id="2583531"/>
    <lineage>
        <taxon>Bacteria</taxon>
        <taxon>Pseudomonadati</taxon>
        <taxon>Pseudomonadota</taxon>
        <taxon>Alphaproteobacteria</taxon>
        <taxon>Hyphomicrobiales</taxon>
        <taxon>Methylobacteriaceae</taxon>
        <taxon>Methylobacterium</taxon>
    </lineage>
</organism>
<evidence type="ECO:0000256" key="1">
    <source>
        <dbReference type="PROSITE-ProRule" id="PRU00244"/>
    </source>
</evidence>
<feature type="transmembrane region" description="Helical" evidence="1">
    <location>
        <begin position="170"/>
        <end position="190"/>
    </location>
</feature>
<dbReference type="PROSITE" id="PS50924">
    <property type="entry name" value="MHYT"/>
    <property type="match status" value="1"/>
</dbReference>
<dbReference type="GO" id="GO:0016020">
    <property type="term" value="C:membrane"/>
    <property type="evidence" value="ECO:0007669"/>
    <property type="project" value="UniProtKB-UniRule"/>
</dbReference>
<dbReference type="Pfam" id="PF03707">
    <property type="entry name" value="MHYT"/>
    <property type="match status" value="1"/>
</dbReference>
<dbReference type="RefSeq" id="WP_139037751.1">
    <property type="nucleotide sequence ID" value="NZ_VDDA01000011.1"/>
</dbReference>
<feature type="transmembrane region" description="Helical" evidence="1">
    <location>
        <begin position="47"/>
        <end position="70"/>
    </location>
</feature>
<gene>
    <name evidence="3" type="ORF">FF100_21270</name>
</gene>
<dbReference type="InterPro" id="IPR005330">
    <property type="entry name" value="MHYT_dom"/>
</dbReference>
<keyword evidence="1" id="KW-0472">Membrane</keyword>
<protein>
    <recommendedName>
        <fullName evidence="2">MHYT domain-containing protein</fullName>
    </recommendedName>
</protein>
<evidence type="ECO:0000259" key="2">
    <source>
        <dbReference type="PROSITE" id="PS50924"/>
    </source>
</evidence>